<dbReference type="Proteomes" id="UP001174936">
    <property type="component" value="Unassembled WGS sequence"/>
</dbReference>
<feature type="transmembrane region" description="Helical" evidence="11">
    <location>
        <begin position="275"/>
        <end position="293"/>
    </location>
</feature>
<keyword evidence="3" id="KW-0645">Protease</keyword>
<dbReference type="InterPro" id="IPR039731">
    <property type="entry name" value="Rce1"/>
</dbReference>
<keyword evidence="7 11" id="KW-1133">Transmembrane helix</keyword>
<keyword evidence="5" id="KW-0378">Hydrolase</keyword>
<feature type="transmembrane region" description="Helical" evidence="11">
    <location>
        <begin position="105"/>
        <end position="125"/>
    </location>
</feature>
<evidence type="ECO:0000256" key="5">
    <source>
        <dbReference type="ARBA" id="ARBA00022801"/>
    </source>
</evidence>
<evidence type="ECO:0000259" key="12">
    <source>
        <dbReference type="Pfam" id="PF02517"/>
    </source>
</evidence>
<dbReference type="PANTHER" id="PTHR13046:SF0">
    <property type="entry name" value="CAAX PRENYL PROTEASE 2"/>
    <property type="match status" value="1"/>
</dbReference>
<dbReference type="GO" id="GO:0005789">
    <property type="term" value="C:endoplasmic reticulum membrane"/>
    <property type="evidence" value="ECO:0007669"/>
    <property type="project" value="UniProtKB-SubCell"/>
</dbReference>
<comment type="catalytic activity">
    <reaction evidence="9">
        <text>Hydrolyzes the peptide bond -P2-(S-farnesyl or geranylgeranyl)C-P1'-P2'-P3'-COOH where P1' and P2' are amino acids with aliphatic sidechains and P3' is any C-terminal residue.</text>
        <dbReference type="EC" id="3.4.26.1"/>
    </reaction>
</comment>
<evidence type="ECO:0000256" key="10">
    <source>
        <dbReference type="ARBA" id="ARBA00049729"/>
    </source>
</evidence>
<protein>
    <recommendedName>
        <fullName evidence="10">intramembrane prenyl-peptidase Rce1</fullName>
        <ecNumber evidence="10">3.4.26.1</ecNumber>
    </recommendedName>
</protein>
<feature type="transmembrane region" description="Helical" evidence="11">
    <location>
        <begin position="20"/>
        <end position="40"/>
    </location>
</feature>
<proteinExistence type="inferred from homology"/>
<accession>A0AA39Y717</accession>
<dbReference type="EMBL" id="JAULSV010000004">
    <property type="protein sequence ID" value="KAK0646047.1"/>
    <property type="molecule type" value="Genomic_DNA"/>
</dbReference>
<feature type="transmembrane region" description="Helical" evidence="11">
    <location>
        <begin position="211"/>
        <end position="231"/>
    </location>
</feature>
<comment type="similarity">
    <text evidence="2">Belongs to the peptidase U48 family.</text>
</comment>
<evidence type="ECO:0000256" key="11">
    <source>
        <dbReference type="SAM" id="Phobius"/>
    </source>
</evidence>
<sequence length="312" mass="34434">LTTQHWPTDEAPAPPPINPRTASILLVLYALLYFLPFYASSTTRPSPTLSRDAPSVIRARIRSVTISCFLCLAATAVILTNIAGASPSSILHLTGIWPPALPETLGVLSLTALLFLGPLFHYFIVDSGWQDWVQLVPIHELHSEWTTLRNIVVGPVTEELLFRSASIPLMLVARTSINQTIFLSPIIFGLAHVHHFYEFRLTHPQVPAMAALLRSIFQLAYTTLFGAYATFLFIRSGSLLAACAVHTFCNCMGLPKLWGRVRRISPGQHEGGGSLLWTVAYYLLLLVGAVSWYRNLWVLTESDNALVPASAF</sequence>
<evidence type="ECO:0000256" key="6">
    <source>
        <dbReference type="ARBA" id="ARBA00022824"/>
    </source>
</evidence>
<evidence type="ECO:0000313" key="14">
    <source>
        <dbReference type="Proteomes" id="UP001174936"/>
    </source>
</evidence>
<dbReference type="EC" id="3.4.26.1" evidence="10"/>
<evidence type="ECO:0000256" key="9">
    <source>
        <dbReference type="ARBA" id="ARBA00047280"/>
    </source>
</evidence>
<keyword evidence="8 11" id="KW-0472">Membrane</keyword>
<organism evidence="13 14">
    <name type="scientific">Cercophora newfieldiana</name>
    <dbReference type="NCBI Taxonomy" id="92897"/>
    <lineage>
        <taxon>Eukaryota</taxon>
        <taxon>Fungi</taxon>
        <taxon>Dikarya</taxon>
        <taxon>Ascomycota</taxon>
        <taxon>Pezizomycotina</taxon>
        <taxon>Sordariomycetes</taxon>
        <taxon>Sordariomycetidae</taxon>
        <taxon>Sordariales</taxon>
        <taxon>Lasiosphaeriaceae</taxon>
        <taxon>Cercophora</taxon>
    </lineage>
</organism>
<keyword evidence="14" id="KW-1185">Reference proteome</keyword>
<evidence type="ECO:0000256" key="1">
    <source>
        <dbReference type="ARBA" id="ARBA00004477"/>
    </source>
</evidence>
<dbReference type="Pfam" id="PF02517">
    <property type="entry name" value="Rce1-like"/>
    <property type="match status" value="1"/>
</dbReference>
<feature type="domain" description="CAAX prenyl protease 2/Lysostaphin resistance protein A-like" evidence="12">
    <location>
        <begin position="145"/>
        <end position="252"/>
    </location>
</feature>
<evidence type="ECO:0000256" key="4">
    <source>
        <dbReference type="ARBA" id="ARBA00022692"/>
    </source>
</evidence>
<comment type="caution">
    <text evidence="13">The sequence shown here is derived from an EMBL/GenBank/DDBJ whole genome shotgun (WGS) entry which is preliminary data.</text>
</comment>
<reference evidence="13" key="1">
    <citation type="submission" date="2023-06" db="EMBL/GenBank/DDBJ databases">
        <title>Genome-scale phylogeny and comparative genomics of the fungal order Sordariales.</title>
        <authorList>
            <consortium name="Lawrence Berkeley National Laboratory"/>
            <person name="Hensen N."/>
            <person name="Bonometti L."/>
            <person name="Westerberg I."/>
            <person name="Brannstrom I.O."/>
            <person name="Guillou S."/>
            <person name="Cros-Aarteil S."/>
            <person name="Calhoun S."/>
            <person name="Haridas S."/>
            <person name="Kuo A."/>
            <person name="Mondo S."/>
            <person name="Pangilinan J."/>
            <person name="Riley R."/>
            <person name="Labutti K."/>
            <person name="Andreopoulos B."/>
            <person name="Lipzen A."/>
            <person name="Chen C."/>
            <person name="Yanf M."/>
            <person name="Daum C."/>
            <person name="Ng V."/>
            <person name="Clum A."/>
            <person name="Steindorff A."/>
            <person name="Ohm R."/>
            <person name="Martin F."/>
            <person name="Silar P."/>
            <person name="Natvig D."/>
            <person name="Lalanne C."/>
            <person name="Gautier V."/>
            <person name="Ament-Velasquez S.L."/>
            <person name="Kruys A."/>
            <person name="Hutchinson M.I."/>
            <person name="Powell A.J."/>
            <person name="Barry K."/>
            <person name="Miller A.N."/>
            <person name="Grigoriev I.V."/>
            <person name="Debuchy R."/>
            <person name="Gladieux P."/>
            <person name="Thoren M.H."/>
            <person name="Johannesson H."/>
        </authorList>
    </citation>
    <scope>NUCLEOTIDE SEQUENCE</scope>
    <source>
        <strain evidence="13">SMH2532-1</strain>
    </source>
</reference>
<dbReference type="GO" id="GO:0071586">
    <property type="term" value="P:CAAX-box protein processing"/>
    <property type="evidence" value="ECO:0007669"/>
    <property type="project" value="InterPro"/>
</dbReference>
<comment type="subcellular location">
    <subcellularLocation>
        <location evidence="1">Endoplasmic reticulum membrane</location>
        <topology evidence="1">Multi-pass membrane protein</topology>
    </subcellularLocation>
</comment>
<evidence type="ECO:0000256" key="3">
    <source>
        <dbReference type="ARBA" id="ARBA00022670"/>
    </source>
</evidence>
<keyword evidence="6" id="KW-0256">Endoplasmic reticulum</keyword>
<evidence type="ECO:0000256" key="7">
    <source>
        <dbReference type="ARBA" id="ARBA00022989"/>
    </source>
</evidence>
<dbReference type="GO" id="GO:0004222">
    <property type="term" value="F:metalloendopeptidase activity"/>
    <property type="evidence" value="ECO:0007669"/>
    <property type="project" value="InterPro"/>
</dbReference>
<feature type="non-terminal residue" evidence="13">
    <location>
        <position position="1"/>
    </location>
</feature>
<gene>
    <name evidence="13" type="ORF">B0T16DRAFT_328127</name>
</gene>
<feature type="transmembrane region" description="Helical" evidence="11">
    <location>
        <begin position="61"/>
        <end position="85"/>
    </location>
</feature>
<evidence type="ECO:0000313" key="13">
    <source>
        <dbReference type="EMBL" id="KAK0646047.1"/>
    </source>
</evidence>
<evidence type="ECO:0000256" key="8">
    <source>
        <dbReference type="ARBA" id="ARBA00023136"/>
    </source>
</evidence>
<name>A0AA39Y717_9PEZI</name>
<dbReference type="PANTHER" id="PTHR13046">
    <property type="entry name" value="PROTEASE U48 CAAX PRENYL PROTEASE RCE1"/>
    <property type="match status" value="1"/>
</dbReference>
<dbReference type="InterPro" id="IPR003675">
    <property type="entry name" value="Rce1/LyrA-like_dom"/>
</dbReference>
<dbReference type="AlphaFoldDB" id="A0AA39Y717"/>
<keyword evidence="4 11" id="KW-0812">Transmembrane</keyword>
<evidence type="ECO:0000256" key="2">
    <source>
        <dbReference type="ARBA" id="ARBA00006897"/>
    </source>
</evidence>